<keyword evidence="2" id="KW-1185">Reference proteome</keyword>
<organism evidence="1">
    <name type="scientific">Oryza glumipatula</name>
    <dbReference type="NCBI Taxonomy" id="40148"/>
    <lineage>
        <taxon>Eukaryota</taxon>
        <taxon>Viridiplantae</taxon>
        <taxon>Streptophyta</taxon>
        <taxon>Embryophyta</taxon>
        <taxon>Tracheophyta</taxon>
        <taxon>Spermatophyta</taxon>
        <taxon>Magnoliopsida</taxon>
        <taxon>Liliopsida</taxon>
        <taxon>Poales</taxon>
        <taxon>Poaceae</taxon>
        <taxon>BOP clade</taxon>
        <taxon>Oryzoideae</taxon>
        <taxon>Oryzeae</taxon>
        <taxon>Oryzinae</taxon>
        <taxon>Oryza</taxon>
    </lineage>
</organism>
<protein>
    <submittedName>
        <fullName evidence="1">Uncharacterized protein</fullName>
    </submittedName>
</protein>
<reference evidence="1" key="2">
    <citation type="submission" date="2018-05" db="EMBL/GenBank/DDBJ databases">
        <title>OgluRS3 (Oryza glumaepatula Reference Sequence Version 3).</title>
        <authorList>
            <person name="Zhang J."/>
            <person name="Kudrna D."/>
            <person name="Lee S."/>
            <person name="Talag J."/>
            <person name="Welchert J."/>
            <person name="Wing R.A."/>
        </authorList>
    </citation>
    <scope>NUCLEOTIDE SEQUENCE [LARGE SCALE GENOMIC DNA]</scope>
</reference>
<evidence type="ECO:0000313" key="2">
    <source>
        <dbReference type="Proteomes" id="UP000026961"/>
    </source>
</evidence>
<dbReference type="AlphaFoldDB" id="A0A0D9ZF33"/>
<dbReference type="HOGENOM" id="CLU_1206405_0_0_1"/>
<sequence length="241" mass="27134">METSKIKLTLLSTQTLPMQNLKISTKKTEETITSEELENTEVLVEDQKELAEMLEQVLICMGRAVEEADERNLDDFKWLGQCAAILREAEQRGNVLVGTIFAGRDGDGKAGSEKADDLYGFAHGVSLPEGADSWKLHELEERLQQALVDIGESVEIVPVLDIRRMEWLARWADVLKEAERQGYGVLDAVRAIADKEIMECDLEIDQLRSFVHSVESLAEDMEYFDSLELPGKFISILSKTE</sequence>
<reference evidence="1" key="1">
    <citation type="submission" date="2015-04" db="UniProtKB">
        <authorList>
            <consortium name="EnsemblPlants"/>
        </authorList>
    </citation>
    <scope>IDENTIFICATION</scope>
</reference>
<dbReference type="Proteomes" id="UP000026961">
    <property type="component" value="Chromosome 3"/>
</dbReference>
<accession>A0A0D9ZF33</accession>
<name>A0A0D9ZF33_9ORYZ</name>
<proteinExistence type="predicted"/>
<dbReference type="Gramene" id="OGLUM03G39010.1">
    <property type="protein sequence ID" value="OGLUM03G39010.1"/>
    <property type="gene ID" value="OGLUM03G39010"/>
</dbReference>
<dbReference type="EnsemblPlants" id="OGLUM03G39010.1">
    <property type="protein sequence ID" value="OGLUM03G39010.1"/>
    <property type="gene ID" value="OGLUM03G39010"/>
</dbReference>
<evidence type="ECO:0000313" key="1">
    <source>
        <dbReference type="EnsemblPlants" id="OGLUM03G39010.1"/>
    </source>
</evidence>